<feature type="signal peptide" evidence="2">
    <location>
        <begin position="1"/>
        <end position="23"/>
    </location>
</feature>
<keyword evidence="5" id="KW-0540">Nuclease</keyword>
<reference evidence="5" key="1">
    <citation type="journal article" date="2018" name="PLoS Negl. Trop. Dis.">
        <title>Sialome diversity of ticks revealed by RNAseq of single tick salivary glands.</title>
        <authorList>
            <person name="Perner J."/>
            <person name="Kropackova S."/>
            <person name="Kopacek P."/>
            <person name="Ribeiro J.M."/>
        </authorList>
    </citation>
    <scope>NUCLEOTIDE SEQUENCE</scope>
    <source>
        <strain evidence="5">Siblings of single egg batch collected in Ceske Budejovice</strain>
        <tissue evidence="5">Salivary glands</tissue>
    </source>
</reference>
<protein>
    <submittedName>
        <fullName evidence="5">Putative endonuclease</fullName>
    </submittedName>
</protein>
<dbReference type="AlphaFoldDB" id="A0A147BE11"/>
<dbReference type="GO" id="GO:0070578">
    <property type="term" value="C:RISC-loading complex"/>
    <property type="evidence" value="ECO:0007669"/>
    <property type="project" value="TreeGrafter"/>
</dbReference>
<name>A0A147BE11_IXORI</name>
<accession>A0A147BE11</accession>
<keyword evidence="5" id="KW-0255">Endonuclease</keyword>
<dbReference type="SUPFAM" id="SSF52540">
    <property type="entry name" value="P-loop containing nucleoside triphosphate hydrolases"/>
    <property type="match status" value="1"/>
</dbReference>
<dbReference type="GO" id="GO:0004525">
    <property type="term" value="F:ribonuclease III activity"/>
    <property type="evidence" value="ECO:0007669"/>
    <property type="project" value="InterPro"/>
</dbReference>
<keyword evidence="2" id="KW-0732">Signal</keyword>
<dbReference type="CDD" id="cd00593">
    <property type="entry name" value="RIBOc"/>
    <property type="match status" value="2"/>
</dbReference>
<feature type="domain" description="RNase III" evidence="3">
    <location>
        <begin position="444"/>
        <end position="580"/>
    </location>
</feature>
<dbReference type="GO" id="GO:0006309">
    <property type="term" value="P:apoptotic DNA fragmentation"/>
    <property type="evidence" value="ECO:0007669"/>
    <property type="project" value="TreeGrafter"/>
</dbReference>
<dbReference type="GO" id="GO:0031054">
    <property type="term" value="P:pre-miRNA processing"/>
    <property type="evidence" value="ECO:0007669"/>
    <property type="project" value="TreeGrafter"/>
</dbReference>
<evidence type="ECO:0000259" key="4">
    <source>
        <dbReference type="PROSITE" id="PS51192"/>
    </source>
</evidence>
<dbReference type="PANTHER" id="PTHR14950">
    <property type="entry name" value="DICER-RELATED"/>
    <property type="match status" value="1"/>
</dbReference>
<dbReference type="PANTHER" id="PTHR14950:SF37">
    <property type="entry name" value="ENDORIBONUCLEASE DICER"/>
    <property type="match status" value="1"/>
</dbReference>
<feature type="domain" description="RNase III" evidence="3">
    <location>
        <begin position="82"/>
        <end position="221"/>
    </location>
</feature>
<dbReference type="EMBL" id="GEGO01006413">
    <property type="protein sequence ID" value="JAR88991.1"/>
    <property type="molecule type" value="Transcribed_RNA"/>
</dbReference>
<dbReference type="GO" id="GO:0030422">
    <property type="term" value="P:siRNA processing"/>
    <property type="evidence" value="ECO:0007669"/>
    <property type="project" value="TreeGrafter"/>
</dbReference>
<dbReference type="Gene3D" id="1.10.1520.10">
    <property type="entry name" value="Ribonuclease III domain"/>
    <property type="match status" value="2"/>
</dbReference>
<dbReference type="InterPro" id="IPR036389">
    <property type="entry name" value="RNase_III_sf"/>
</dbReference>
<dbReference type="GO" id="GO:0005737">
    <property type="term" value="C:cytoplasm"/>
    <property type="evidence" value="ECO:0007669"/>
    <property type="project" value="TreeGrafter"/>
</dbReference>
<dbReference type="GO" id="GO:0005634">
    <property type="term" value="C:nucleus"/>
    <property type="evidence" value="ECO:0007669"/>
    <property type="project" value="TreeGrafter"/>
</dbReference>
<evidence type="ECO:0000256" key="1">
    <source>
        <dbReference type="ARBA" id="ARBA00022801"/>
    </source>
</evidence>
<dbReference type="GO" id="GO:0003723">
    <property type="term" value="F:RNA binding"/>
    <property type="evidence" value="ECO:0007669"/>
    <property type="project" value="TreeGrafter"/>
</dbReference>
<dbReference type="PROSITE" id="PS50142">
    <property type="entry name" value="RNASE_3_2"/>
    <property type="match status" value="2"/>
</dbReference>
<dbReference type="Pfam" id="PF00636">
    <property type="entry name" value="Ribonuclease_3"/>
    <property type="match status" value="1"/>
</dbReference>
<feature type="chain" id="PRO_5007542090" evidence="2">
    <location>
        <begin position="24"/>
        <end position="605"/>
    </location>
</feature>
<dbReference type="InterPro" id="IPR000999">
    <property type="entry name" value="RNase_III_dom"/>
</dbReference>
<feature type="domain" description="Helicase ATP-binding" evidence="4">
    <location>
        <begin position="260"/>
        <end position="423"/>
    </location>
</feature>
<dbReference type="GO" id="GO:0004530">
    <property type="term" value="F:deoxyribonuclease I activity"/>
    <property type="evidence" value="ECO:0007669"/>
    <property type="project" value="TreeGrafter"/>
</dbReference>
<dbReference type="Pfam" id="PF14622">
    <property type="entry name" value="Ribonucleas_3_3"/>
    <property type="match status" value="1"/>
</dbReference>
<dbReference type="InterPro" id="IPR027417">
    <property type="entry name" value="P-loop_NTPase"/>
</dbReference>
<dbReference type="SMART" id="SM00535">
    <property type="entry name" value="RIBOc"/>
    <property type="match status" value="2"/>
</dbReference>
<dbReference type="SUPFAM" id="SSF69065">
    <property type="entry name" value="RNase III domain-like"/>
    <property type="match status" value="2"/>
</dbReference>
<keyword evidence="1" id="KW-0378">Hydrolase</keyword>
<evidence type="ECO:0000259" key="3">
    <source>
        <dbReference type="PROSITE" id="PS50142"/>
    </source>
</evidence>
<evidence type="ECO:0000313" key="5">
    <source>
        <dbReference type="EMBL" id="JAR88991.1"/>
    </source>
</evidence>
<dbReference type="InterPro" id="IPR014001">
    <property type="entry name" value="Helicase_ATP-bd"/>
</dbReference>
<dbReference type="PROSITE" id="PS51192">
    <property type="entry name" value="HELICASE_ATP_BIND_1"/>
    <property type="match status" value="1"/>
</dbReference>
<proteinExistence type="predicted"/>
<evidence type="ECO:0000256" key="2">
    <source>
        <dbReference type="SAM" id="SignalP"/>
    </source>
</evidence>
<sequence length="605" mass="66902">MTPSVQTFLALALLLAFASLACGQQQNPRHNAAPFTPPVATNGAVPPPVVVGQEHLQVAQDLKNSLNLRFPADFVRDNLADYTFKNPNILLKALLHPSYKARDRKGAADNFEPLDYVGGFVLDYVVSRYILMNSPNKTQHAMSHAKVAVLRQDSLAYFAVKNNFHKYVFLDRPIEKSSLRDFAEGLRNVHTLADLKFAKKKRSFVYKIFKSVAGAIFVDSGFNIQAVEPVFLKMIKRELDQLCLCVAGLAGSNRQNRRQLLDTIRQSNSGVFHVTNLEMRMSLVSVLVQDSLRATAGAILVLVPSDVVAQQYTDYFKSTSPLLVVGTSLDSLSSMSLVNRNVTLTTASALSHALRMHDLELGQLALVIADDASDLTRNQFSEPALRVPASGSRSSPRVVAFSRTRDTSLRQQGIAMAQHLLGLDPAAKGLPFPGRLVVDALSSYAFRDQDLLIRALLHPAKARQLGSSISYEPLDFIGHFALHFVLARHMVRNGTRKDKASMHNLMTEALRQEACAFLAAKNHLDLYVFLDDGQEKRAMAEYATAARAQDYAGRSSLANQKSFLHNFFKSVAGAVYVDSGYDPDVLERVYLRLFAPYLDALPTTF</sequence>
<organism evidence="5">
    <name type="scientific">Ixodes ricinus</name>
    <name type="common">Common tick</name>
    <name type="synonym">Acarus ricinus</name>
    <dbReference type="NCBI Taxonomy" id="34613"/>
    <lineage>
        <taxon>Eukaryota</taxon>
        <taxon>Metazoa</taxon>
        <taxon>Ecdysozoa</taxon>
        <taxon>Arthropoda</taxon>
        <taxon>Chelicerata</taxon>
        <taxon>Arachnida</taxon>
        <taxon>Acari</taxon>
        <taxon>Parasitiformes</taxon>
        <taxon>Ixodida</taxon>
        <taxon>Ixodoidea</taxon>
        <taxon>Ixodidae</taxon>
        <taxon>Ixodinae</taxon>
        <taxon>Ixodes</taxon>
    </lineage>
</organism>